<dbReference type="PROSITE" id="PS00141">
    <property type="entry name" value="ASP_PROTEASE"/>
    <property type="match status" value="1"/>
</dbReference>
<keyword evidence="1" id="KW-0808">Transferase</keyword>
<keyword evidence="4" id="KW-0479">Metal-binding</keyword>
<feature type="region of interest" description="Disordered" evidence="6">
    <location>
        <begin position="1911"/>
        <end position="1936"/>
    </location>
</feature>
<feature type="domain" description="CCHC-type" evidence="7">
    <location>
        <begin position="371"/>
        <end position="386"/>
    </location>
</feature>
<dbReference type="GO" id="GO:0003964">
    <property type="term" value="F:RNA-directed DNA polymerase activity"/>
    <property type="evidence" value="ECO:0007669"/>
    <property type="project" value="UniProtKB-KW"/>
</dbReference>
<dbReference type="Pfam" id="PF07727">
    <property type="entry name" value="RVT_2"/>
    <property type="match status" value="1"/>
</dbReference>
<dbReference type="Proteomes" id="UP000186817">
    <property type="component" value="Unassembled WGS sequence"/>
</dbReference>
<feature type="region of interest" description="Disordered" evidence="6">
    <location>
        <begin position="146"/>
        <end position="209"/>
    </location>
</feature>
<keyword evidence="2" id="KW-0548">Nucleotidyltransferase</keyword>
<dbReference type="PROSITE" id="PS50158">
    <property type="entry name" value="ZF_CCHC"/>
    <property type="match status" value="1"/>
</dbReference>
<evidence type="ECO:0000259" key="7">
    <source>
        <dbReference type="PROSITE" id="PS50158"/>
    </source>
</evidence>
<evidence type="ECO:0000256" key="5">
    <source>
        <dbReference type="SAM" id="Coils"/>
    </source>
</evidence>
<dbReference type="InterPro" id="IPR036397">
    <property type="entry name" value="RNaseH_sf"/>
</dbReference>
<accession>A0A1Q9EIL1</accession>
<feature type="compositionally biased region" description="Basic residues" evidence="6">
    <location>
        <begin position="341"/>
        <end position="351"/>
    </location>
</feature>
<evidence type="ECO:0000256" key="1">
    <source>
        <dbReference type="ARBA" id="ARBA00022679"/>
    </source>
</evidence>
<keyword evidence="5" id="KW-0175">Coiled coil</keyword>
<dbReference type="Gene3D" id="3.30.420.10">
    <property type="entry name" value="Ribonuclease H-like superfamily/Ribonuclease H"/>
    <property type="match status" value="1"/>
</dbReference>
<dbReference type="InterPro" id="IPR013103">
    <property type="entry name" value="RVT_2"/>
</dbReference>
<dbReference type="GO" id="GO:0008270">
    <property type="term" value="F:zinc ion binding"/>
    <property type="evidence" value="ECO:0007669"/>
    <property type="project" value="UniProtKB-KW"/>
</dbReference>
<dbReference type="Pfam" id="PF00098">
    <property type="entry name" value="zf-CCHC"/>
    <property type="match status" value="1"/>
</dbReference>
<feature type="compositionally biased region" description="Low complexity" evidence="6">
    <location>
        <begin position="1917"/>
        <end position="1932"/>
    </location>
</feature>
<dbReference type="InterPro" id="IPR001878">
    <property type="entry name" value="Znf_CCHC"/>
</dbReference>
<dbReference type="SMART" id="SM00343">
    <property type="entry name" value="ZnF_C2HC"/>
    <property type="match status" value="1"/>
</dbReference>
<dbReference type="EMBL" id="LSRX01000144">
    <property type="protein sequence ID" value="OLQ07207.1"/>
    <property type="molecule type" value="Genomic_DNA"/>
</dbReference>
<dbReference type="InterPro" id="IPR036875">
    <property type="entry name" value="Znf_CCHC_sf"/>
</dbReference>
<feature type="region of interest" description="Disordered" evidence="6">
    <location>
        <begin position="341"/>
        <end position="367"/>
    </location>
</feature>
<keyword evidence="3" id="KW-0695">RNA-directed DNA polymerase</keyword>
<feature type="region of interest" description="Disordered" evidence="6">
    <location>
        <begin position="1"/>
        <end position="20"/>
    </location>
</feature>
<organism evidence="8 9">
    <name type="scientific">Symbiodinium microadriaticum</name>
    <name type="common">Dinoflagellate</name>
    <name type="synonym">Zooxanthella microadriatica</name>
    <dbReference type="NCBI Taxonomy" id="2951"/>
    <lineage>
        <taxon>Eukaryota</taxon>
        <taxon>Sar</taxon>
        <taxon>Alveolata</taxon>
        <taxon>Dinophyceae</taxon>
        <taxon>Suessiales</taxon>
        <taxon>Symbiodiniaceae</taxon>
        <taxon>Symbiodinium</taxon>
    </lineage>
</organism>
<feature type="region of interest" description="Disordered" evidence="6">
    <location>
        <begin position="850"/>
        <end position="872"/>
    </location>
</feature>
<dbReference type="SUPFAM" id="SSF57756">
    <property type="entry name" value="Retrovirus zinc finger-like domains"/>
    <property type="match status" value="1"/>
</dbReference>
<evidence type="ECO:0000313" key="9">
    <source>
        <dbReference type="Proteomes" id="UP000186817"/>
    </source>
</evidence>
<dbReference type="GO" id="GO:0006508">
    <property type="term" value="P:proteolysis"/>
    <property type="evidence" value="ECO:0007669"/>
    <property type="project" value="InterPro"/>
</dbReference>
<evidence type="ECO:0000256" key="2">
    <source>
        <dbReference type="ARBA" id="ARBA00022695"/>
    </source>
</evidence>
<evidence type="ECO:0000313" key="8">
    <source>
        <dbReference type="EMBL" id="OLQ07207.1"/>
    </source>
</evidence>
<gene>
    <name evidence="8" type="ORF">AK812_SmicGene9393</name>
</gene>
<dbReference type="OrthoDB" id="442694at2759"/>
<evidence type="ECO:0000256" key="4">
    <source>
        <dbReference type="PROSITE-ProRule" id="PRU00047"/>
    </source>
</evidence>
<dbReference type="InterPro" id="IPR012337">
    <property type="entry name" value="RNaseH-like_sf"/>
</dbReference>
<feature type="compositionally biased region" description="Polar residues" evidence="6">
    <location>
        <begin position="166"/>
        <end position="189"/>
    </location>
</feature>
<feature type="compositionally biased region" description="Polar residues" evidence="6">
    <location>
        <begin position="1279"/>
        <end position="1290"/>
    </location>
</feature>
<feature type="compositionally biased region" description="Low complexity" evidence="6">
    <location>
        <begin position="1"/>
        <end position="13"/>
    </location>
</feature>
<proteinExistence type="predicted"/>
<dbReference type="InterPro" id="IPR001969">
    <property type="entry name" value="Aspartic_peptidase_AS"/>
</dbReference>
<dbReference type="Gene3D" id="4.10.60.10">
    <property type="entry name" value="Zinc finger, CCHC-type"/>
    <property type="match status" value="1"/>
</dbReference>
<evidence type="ECO:0000256" key="6">
    <source>
        <dbReference type="SAM" id="MobiDB-lite"/>
    </source>
</evidence>
<reference evidence="8 9" key="1">
    <citation type="submission" date="2016-02" db="EMBL/GenBank/DDBJ databases">
        <title>Genome analysis of coral dinoflagellate symbionts highlights evolutionary adaptations to a symbiotic lifestyle.</title>
        <authorList>
            <person name="Aranda M."/>
            <person name="Li Y."/>
            <person name="Liew Y.J."/>
            <person name="Baumgarten S."/>
            <person name="Simakov O."/>
            <person name="Wilson M."/>
            <person name="Piel J."/>
            <person name="Ashoor H."/>
            <person name="Bougouffa S."/>
            <person name="Bajic V.B."/>
            <person name="Ryu T."/>
            <person name="Ravasi T."/>
            <person name="Bayer T."/>
            <person name="Micklem G."/>
            <person name="Kim H."/>
            <person name="Bhak J."/>
            <person name="Lajeunesse T.C."/>
            <person name="Voolstra C.R."/>
        </authorList>
    </citation>
    <scope>NUCLEOTIDE SEQUENCE [LARGE SCALE GENOMIC DNA]</scope>
    <source>
        <strain evidence="8 9">CCMP2467</strain>
    </source>
</reference>
<dbReference type="GO" id="GO:0003676">
    <property type="term" value="F:nucleic acid binding"/>
    <property type="evidence" value="ECO:0007669"/>
    <property type="project" value="InterPro"/>
</dbReference>
<feature type="coiled-coil region" evidence="5">
    <location>
        <begin position="893"/>
        <end position="920"/>
    </location>
</feature>
<name>A0A1Q9EIL1_SYMMI</name>
<keyword evidence="9" id="KW-1185">Reference proteome</keyword>
<dbReference type="SUPFAM" id="SSF53098">
    <property type="entry name" value="Ribonuclease H-like"/>
    <property type="match status" value="1"/>
</dbReference>
<comment type="caution">
    <text evidence="8">The sequence shown here is derived from an EMBL/GenBank/DDBJ whole genome shotgun (WGS) entry which is preliminary data.</text>
</comment>
<feature type="region of interest" description="Disordered" evidence="6">
    <location>
        <begin position="1248"/>
        <end position="1299"/>
    </location>
</feature>
<dbReference type="GO" id="GO:0004190">
    <property type="term" value="F:aspartic-type endopeptidase activity"/>
    <property type="evidence" value="ECO:0007669"/>
    <property type="project" value="InterPro"/>
</dbReference>
<sequence length="1967" mass="220427">MTSGAALAATSGSRTRDGIPLWDGDPGTFIEFSESARLYEQSVAFHKRAQVGPRIASELSGAARRQVMGMPTEWLSFPGGLERLLEHLRQGLGQPRIVEVTEYLGKYFKQSKRRAGESINEYISHKNELYLRAQQAMARIQPVYSPAVNTSSGPEAARPPARTWASRRSSMDSQAEASTTADGTGQNAPASYYDDVSWRQPDEDDRDDTWDRYGDTWSWNSGWQGSWEQWDSWSSWGPRAPTLPSLPELLPDFVQGWMLLQDANLDATEKGRRQHGFWGEAEEDEIYDEEPHLGLAATETLNEEGFAAWNEAQTEAEGALAAIQHAKRTLKEARAKQHAVKLSRQYYRSHNRGPSSGHGPARPRDDSGLTCLKCGKVGHRAANCPQQAAAQLADNETASFTFFADETIPETNMTPSLDEKKFGHENYTMTMTEDFNFYTEDAEDPSNTALSATITTGMAVEQGKAVLDSGATRSIGSVWALEKVMDINRSQTGHTRVLEVNREERPLFSFGNSSSDQCVSTVRMGVTAGNKEGSFKVHALNRGVGPVLLSIEALRTMGAVVDYEADLAVFRKLDPTKIIQLERSSTGHQLLPLTQDLLKDAMGTRVAIPSLREFLETAAKPQEQAHVTVAVCTAAAAASAQFRIDYLRVNRCVFPVLRSDHAFVLPRPLPNMSGLSRANLQKMLEEQGEVPPRAWTRAELMLRVEELTNTNMSKAKAASKDLTSYRHLVQELNRASRKQAELQDFCKDKLLMNVNYNLTIPQLMREAMIKIYVVSQPEPADPLGFGKHAALSYSEVKNKHPQYCEWAITTAREGPCDPRLKRFARFAGWLSNDPQLVQTASQEWELKMTQSEENHRVVTPKPPTPKQKTMMRSSASSSAEEEIGSVTIAGYQLQSLVSTIEDLKEEVSILKGERPRKKAQNEEALSVVSDFSMVAPIGNLVLDRFFFRNWITGRKNWKHVKLRTGVASQFMLVIDEGSSFRSEAVETYCDKHSIYLDVVPADAHWHIGVCEQAIKGVKHLMDRLCADDDRLGTREALALAIETFNCREQIRGFTPVQHAFGRNPDVTGRLINRPDQVPDELLVESADADFERSAHARASAEKALADWQAQQRINRAMNSRSRPAYDYAPGELVFFWRTQESGSGRHKPGTSRGRFLGPARILATETKRDKDGTPGPGSTVWLVRGRSLLKCCAEQLRRASPREELLESLAHSTGQESTPWTFNRVVEEIGGNRFEDISSEAPDVREWARAQDPDQEMPPSRFRVRGKRAEPEGVDEEQLPQSTSEPSASSRPVRPRTRGPQALLEEPGQAWWSNIEPDHFGSFCGFWTDEANAIEIEIAMPESKNGRQKASEHLGSYFVGALKRQAVEVNERRLNEQDKQAFKDAKSIEVKNFIASQAFEALPPEYKPDRSQAIGMRWVLTWKLRDDGSRKAKARAVLLGYQDPAYEHRATTAPVMCRQARQLLLQVAANRQWSVFKGDVSGAFLQGRDYPDQLLCAPWDEICEAMNLPRQTIVRLRKACYGLVDAPLEWYKTVATFLSELGFQRLWSDACTWTLRSSEDQLLGVISGHVDDFLFTGEETNAQWRDAIQKIQSRFKWGDWDKDDFVRCGVQVTREGAGFKLSQKRYVEAIPEIPVNSVRRKDPKAPTTERERTQLRGLLGALSWHAQQVAPHVSASVGLLLTEVTQSTVQTLLQANTLLSHVKSKSGHEMRIHSFPAQEALGMYAWVDAASQNRVDGGSSQGILVGLGPLSMLRGEVGSVSIIAWHANKIDRKCRSPGAAETQAAVNGENVLYFARYHWDELIHGSPNPRDPDASVRRIPGTLITDSRNVYDKLQTEVLTIKGAEKKSNIELVSVKESQYRTSLQIRWVQSEAQLANSLTKWNGGHELELFYKMRSSWRIVEDPEMKSARRRKAEGLSPLQQQQQQQLAQSSVTSVESSQMGEAAYLLESEHNWLDELLSFESPQRR</sequence>
<keyword evidence="4" id="KW-0863">Zinc-finger</keyword>
<keyword evidence="4" id="KW-0862">Zinc</keyword>
<protein>
    <submittedName>
        <fullName evidence="8">Retrovirus-related Pol polyprotein from transposon TNT 1-94</fullName>
    </submittedName>
</protein>
<evidence type="ECO:0000256" key="3">
    <source>
        <dbReference type="ARBA" id="ARBA00022918"/>
    </source>
</evidence>